<reference evidence="2 3" key="1">
    <citation type="journal article" date="2018" name="Front. Plant Sci.">
        <title>Red Clover (Trifolium pratense) and Zigzag Clover (T. medium) - A Picture of Genomic Similarities and Differences.</title>
        <authorList>
            <person name="Dluhosova J."/>
            <person name="Istvanek J."/>
            <person name="Nedelnik J."/>
            <person name="Repkova J."/>
        </authorList>
    </citation>
    <scope>NUCLEOTIDE SEQUENCE [LARGE SCALE GENOMIC DNA]</scope>
    <source>
        <strain evidence="3">cv. 10/8</strain>
        <tissue evidence="2">Leaf</tissue>
    </source>
</reference>
<protein>
    <submittedName>
        <fullName evidence="2">Uncharacterized protein</fullName>
    </submittedName>
</protein>
<comment type="caution">
    <text evidence="2">The sequence shown here is derived from an EMBL/GenBank/DDBJ whole genome shotgun (WGS) entry which is preliminary data.</text>
</comment>
<dbReference type="Proteomes" id="UP000265520">
    <property type="component" value="Unassembled WGS sequence"/>
</dbReference>
<evidence type="ECO:0000313" key="3">
    <source>
        <dbReference type="Proteomes" id="UP000265520"/>
    </source>
</evidence>
<organism evidence="2 3">
    <name type="scientific">Trifolium medium</name>
    <dbReference type="NCBI Taxonomy" id="97028"/>
    <lineage>
        <taxon>Eukaryota</taxon>
        <taxon>Viridiplantae</taxon>
        <taxon>Streptophyta</taxon>
        <taxon>Embryophyta</taxon>
        <taxon>Tracheophyta</taxon>
        <taxon>Spermatophyta</taxon>
        <taxon>Magnoliopsida</taxon>
        <taxon>eudicotyledons</taxon>
        <taxon>Gunneridae</taxon>
        <taxon>Pentapetalae</taxon>
        <taxon>rosids</taxon>
        <taxon>fabids</taxon>
        <taxon>Fabales</taxon>
        <taxon>Fabaceae</taxon>
        <taxon>Papilionoideae</taxon>
        <taxon>50 kb inversion clade</taxon>
        <taxon>NPAAA clade</taxon>
        <taxon>Hologalegina</taxon>
        <taxon>IRL clade</taxon>
        <taxon>Trifolieae</taxon>
        <taxon>Trifolium</taxon>
    </lineage>
</organism>
<evidence type="ECO:0000256" key="1">
    <source>
        <dbReference type="SAM" id="MobiDB-lite"/>
    </source>
</evidence>
<sequence>ETFQCGGPSNAPPFESWNPCNLPLHNTLSADTSFGKNPPQIRTLRE</sequence>
<feature type="region of interest" description="Disordered" evidence="1">
    <location>
        <begin position="27"/>
        <end position="46"/>
    </location>
</feature>
<proteinExistence type="predicted"/>
<evidence type="ECO:0000313" key="2">
    <source>
        <dbReference type="EMBL" id="MCI09977.1"/>
    </source>
</evidence>
<keyword evidence="3" id="KW-1185">Reference proteome</keyword>
<feature type="non-terminal residue" evidence="2">
    <location>
        <position position="1"/>
    </location>
</feature>
<accession>A0A392PEB3</accession>
<name>A0A392PEB3_9FABA</name>
<dbReference type="AlphaFoldDB" id="A0A392PEB3"/>
<dbReference type="EMBL" id="LXQA010074586">
    <property type="protein sequence ID" value="MCI09977.1"/>
    <property type="molecule type" value="Genomic_DNA"/>
</dbReference>